<evidence type="ECO:0008006" key="3">
    <source>
        <dbReference type="Google" id="ProtNLM"/>
    </source>
</evidence>
<comment type="caution">
    <text evidence="1">The sequence shown here is derived from an EMBL/GenBank/DDBJ whole genome shotgun (WGS) entry which is preliminary data.</text>
</comment>
<sequence>MGGLVWLSSSNCYVDPVPVSLDADGNGGMFRCYIGGPEQGAGANFILISLPVAPPATTPPSPALLAQRAVDSMQLRAIDIGMAPEPDNADPNILIRMPNQVFAADSGPETTGPNSAEASAGGITVTATAELASVTVDPGDGSATTPCTTDQLSTSTRALEGADVCSVVWERTSTAQPGGTYDLAVTSSWQVEWSGGGEAGTIAFDLVNTRPVAVIDRKVNLVP</sequence>
<dbReference type="Proteomes" id="UP000224915">
    <property type="component" value="Unassembled WGS sequence"/>
</dbReference>
<dbReference type="EMBL" id="PDJD01000001">
    <property type="protein sequence ID" value="PFG20111.1"/>
    <property type="molecule type" value="Genomic_DNA"/>
</dbReference>
<protein>
    <recommendedName>
        <fullName evidence="3">ATP/GTP-binding protein</fullName>
    </recommendedName>
</protein>
<evidence type="ECO:0000313" key="1">
    <source>
        <dbReference type="EMBL" id="PFG20111.1"/>
    </source>
</evidence>
<gene>
    <name evidence="1" type="ORF">ATL40_1695</name>
</gene>
<reference evidence="1 2" key="1">
    <citation type="submission" date="2017-10" db="EMBL/GenBank/DDBJ databases">
        <title>Sequencing the genomes of 1000 actinobacteria strains.</title>
        <authorList>
            <person name="Klenk H.-P."/>
        </authorList>
    </citation>
    <scope>NUCLEOTIDE SEQUENCE [LARGE SCALE GENOMIC DNA]</scope>
    <source>
        <strain evidence="1 2">DSM 21801</strain>
    </source>
</reference>
<name>A0A2A9D142_9MICO</name>
<dbReference type="AlphaFoldDB" id="A0A2A9D142"/>
<evidence type="ECO:0000313" key="2">
    <source>
        <dbReference type="Proteomes" id="UP000224915"/>
    </source>
</evidence>
<accession>A0A2A9D142</accession>
<keyword evidence="2" id="KW-1185">Reference proteome</keyword>
<proteinExistence type="predicted"/>
<organism evidence="1 2">
    <name type="scientific">Serinibacter salmoneus</name>
    <dbReference type="NCBI Taxonomy" id="556530"/>
    <lineage>
        <taxon>Bacteria</taxon>
        <taxon>Bacillati</taxon>
        <taxon>Actinomycetota</taxon>
        <taxon>Actinomycetes</taxon>
        <taxon>Micrococcales</taxon>
        <taxon>Beutenbergiaceae</taxon>
        <taxon>Serinibacter</taxon>
    </lineage>
</organism>